<sequence>MKQKSRKYKRYIRKQIKKQLQTTANSLEQKISGTIGTNLLKALDDIS</sequence>
<evidence type="ECO:0000313" key="1">
    <source>
        <dbReference type="EMBL" id="DAD98881.1"/>
    </source>
</evidence>
<name>A0A8S5NVW4_9CAUD</name>
<protein>
    <submittedName>
        <fullName evidence="1">Uncharacterized protein</fullName>
    </submittedName>
</protein>
<proteinExistence type="predicted"/>
<dbReference type="EMBL" id="BK015269">
    <property type="protein sequence ID" value="DAD98881.1"/>
    <property type="molecule type" value="Genomic_DNA"/>
</dbReference>
<organism evidence="1">
    <name type="scientific">Myoviridae sp. ctEBR14</name>
    <dbReference type="NCBI Taxonomy" id="2825060"/>
    <lineage>
        <taxon>Viruses</taxon>
        <taxon>Duplodnaviria</taxon>
        <taxon>Heunggongvirae</taxon>
        <taxon>Uroviricota</taxon>
        <taxon>Caudoviricetes</taxon>
    </lineage>
</organism>
<reference evidence="1" key="1">
    <citation type="journal article" date="2021" name="Proc. Natl. Acad. Sci. U.S.A.">
        <title>A Catalog of Tens of Thousands of Viruses from Human Metagenomes Reveals Hidden Associations with Chronic Diseases.</title>
        <authorList>
            <person name="Tisza M.J."/>
            <person name="Buck C.B."/>
        </authorList>
    </citation>
    <scope>NUCLEOTIDE SEQUENCE</scope>
    <source>
        <strain evidence="1">CtEBR14</strain>
    </source>
</reference>
<accession>A0A8S5NVW4</accession>